<evidence type="ECO:0000313" key="9">
    <source>
        <dbReference type="EMBL" id="TDB01188.1"/>
    </source>
</evidence>
<comment type="function">
    <text evidence="7">Part of the tripartite ATP-independent periplasmic (TRAP) transport system.</text>
</comment>
<accession>A0ABY2D466</accession>
<gene>
    <name evidence="9" type="ORF">E0702_13350</name>
</gene>
<dbReference type="NCBIfam" id="TIGR00786">
    <property type="entry name" value="dctM"/>
    <property type="match status" value="1"/>
</dbReference>
<feature type="transmembrane region" description="Helical" evidence="7">
    <location>
        <begin position="7"/>
        <end position="32"/>
    </location>
</feature>
<feature type="transmembrane region" description="Helical" evidence="7">
    <location>
        <begin position="396"/>
        <end position="418"/>
    </location>
</feature>
<comment type="subcellular location">
    <subcellularLocation>
        <location evidence="1 7">Cell inner membrane</location>
        <topology evidence="1 7">Multi-pass membrane protein</topology>
    </subcellularLocation>
</comment>
<evidence type="ECO:0000256" key="3">
    <source>
        <dbReference type="ARBA" id="ARBA00022519"/>
    </source>
</evidence>
<keyword evidence="4 7" id="KW-0812">Transmembrane</keyword>
<organism evidence="9 10">
    <name type="scientific">Halomonas marinisediminis</name>
    <dbReference type="NCBI Taxonomy" id="2546095"/>
    <lineage>
        <taxon>Bacteria</taxon>
        <taxon>Pseudomonadati</taxon>
        <taxon>Pseudomonadota</taxon>
        <taxon>Gammaproteobacteria</taxon>
        <taxon>Oceanospirillales</taxon>
        <taxon>Halomonadaceae</taxon>
        <taxon>Halomonas</taxon>
    </lineage>
</organism>
<comment type="subunit">
    <text evidence="7">The complex comprises the extracytoplasmic solute receptor protein and the two transmembrane proteins.</text>
</comment>
<feature type="transmembrane region" description="Helical" evidence="7">
    <location>
        <begin position="95"/>
        <end position="116"/>
    </location>
</feature>
<keyword evidence="5 7" id="KW-1133">Transmembrane helix</keyword>
<keyword evidence="2" id="KW-1003">Cell membrane</keyword>
<feature type="transmembrane region" description="Helical" evidence="7">
    <location>
        <begin position="280"/>
        <end position="297"/>
    </location>
</feature>
<dbReference type="EMBL" id="SLTR01000020">
    <property type="protein sequence ID" value="TDB01188.1"/>
    <property type="molecule type" value="Genomic_DNA"/>
</dbReference>
<dbReference type="InterPro" id="IPR004681">
    <property type="entry name" value="TRAP_DctM"/>
</dbReference>
<reference evidence="9 10" key="1">
    <citation type="submission" date="2019-03" db="EMBL/GenBank/DDBJ databases">
        <title>Halomonas marinisediminis sp. nov., a moderately halophilic bacterium isolated from the Bohai Gulf.</title>
        <authorList>
            <person name="Ji X."/>
        </authorList>
    </citation>
    <scope>NUCLEOTIDE SEQUENCE [LARGE SCALE GENOMIC DNA]</scope>
    <source>
        <strain evidence="9 10">204</strain>
    </source>
</reference>
<dbReference type="PANTHER" id="PTHR33362">
    <property type="entry name" value="SIALIC ACID TRAP TRANSPORTER PERMEASE PROTEIN SIAT-RELATED"/>
    <property type="match status" value="1"/>
</dbReference>
<dbReference type="RefSeq" id="WP_132044647.1">
    <property type="nucleotide sequence ID" value="NZ_SLTR01000020.1"/>
</dbReference>
<evidence type="ECO:0000256" key="7">
    <source>
        <dbReference type="RuleBase" id="RU369079"/>
    </source>
</evidence>
<feature type="transmembrane region" description="Helical" evidence="7">
    <location>
        <begin position="359"/>
        <end position="384"/>
    </location>
</feature>
<feature type="transmembrane region" description="Helical" evidence="7">
    <location>
        <begin position="318"/>
        <end position="347"/>
    </location>
</feature>
<dbReference type="Proteomes" id="UP000294823">
    <property type="component" value="Unassembled WGS sequence"/>
</dbReference>
<feature type="transmembrane region" description="Helical" evidence="7">
    <location>
        <begin position="167"/>
        <end position="186"/>
    </location>
</feature>
<evidence type="ECO:0000256" key="6">
    <source>
        <dbReference type="ARBA" id="ARBA00023136"/>
    </source>
</evidence>
<comment type="caution">
    <text evidence="9">The sequence shown here is derived from an EMBL/GenBank/DDBJ whole genome shotgun (WGS) entry which is preliminary data.</text>
</comment>
<dbReference type="Pfam" id="PF06808">
    <property type="entry name" value="DctM"/>
    <property type="match status" value="1"/>
</dbReference>
<dbReference type="PIRSF" id="PIRSF006066">
    <property type="entry name" value="HI0050"/>
    <property type="match status" value="1"/>
</dbReference>
<feature type="domain" description="TRAP C4-dicarboxylate transport system permease DctM subunit" evidence="8">
    <location>
        <begin position="7"/>
        <end position="420"/>
    </location>
</feature>
<protein>
    <recommendedName>
        <fullName evidence="7">TRAP transporter large permease protein</fullName>
    </recommendedName>
</protein>
<dbReference type="InterPro" id="IPR010656">
    <property type="entry name" value="DctM"/>
</dbReference>
<evidence type="ECO:0000256" key="1">
    <source>
        <dbReference type="ARBA" id="ARBA00004429"/>
    </source>
</evidence>
<evidence type="ECO:0000313" key="10">
    <source>
        <dbReference type="Proteomes" id="UP000294823"/>
    </source>
</evidence>
<evidence type="ECO:0000256" key="4">
    <source>
        <dbReference type="ARBA" id="ARBA00022692"/>
    </source>
</evidence>
<name>A0ABY2D466_9GAMM</name>
<feature type="transmembrane region" description="Helical" evidence="7">
    <location>
        <begin position="52"/>
        <end position="74"/>
    </location>
</feature>
<proteinExistence type="inferred from homology"/>
<evidence type="ECO:0000259" key="8">
    <source>
        <dbReference type="Pfam" id="PF06808"/>
    </source>
</evidence>
<evidence type="ECO:0000256" key="5">
    <source>
        <dbReference type="ARBA" id="ARBA00022989"/>
    </source>
</evidence>
<feature type="transmembrane region" description="Helical" evidence="7">
    <location>
        <begin position="244"/>
        <end position="260"/>
    </location>
</feature>
<feature type="transmembrane region" description="Helical" evidence="7">
    <location>
        <begin position="136"/>
        <end position="160"/>
    </location>
</feature>
<keyword evidence="3 7" id="KW-0997">Cell inner membrane</keyword>
<dbReference type="PANTHER" id="PTHR33362:SF2">
    <property type="entry name" value="TRAP TRANSPORTER LARGE PERMEASE PROTEIN"/>
    <property type="match status" value="1"/>
</dbReference>
<evidence type="ECO:0000256" key="2">
    <source>
        <dbReference type="ARBA" id="ARBA00022475"/>
    </source>
</evidence>
<comment type="similarity">
    <text evidence="7">Belongs to the TRAP transporter large permease family.</text>
</comment>
<feature type="transmembrane region" description="Helical" evidence="7">
    <location>
        <begin position="216"/>
        <end position="237"/>
    </location>
</feature>
<keyword evidence="6 7" id="KW-0472">Membrane</keyword>
<sequence>MAFFSVFLLIFLMVIGVPVAWSFAVVLGYLVIVFDVNTTTLLLQGFRSLDHIILLALPLFVLAGYLMKSGGIASRLINFIELLVRGRRGGMGASMVLASGVFGAISGTATAAVASIGTIMVEPLANRGYPRGYSSALLGMSSLLGILIPPSITLILFGVITRQSITALFAATIGPGLLLLLGLILFNRFCAGRWFEEKTSAIKQSEHQPFKPAWKITFSALPALSMPVIILGGIYGGLFTPTEAAGVAVVVAIIIGFFIYRDMTLGRLKESLKASAETTGTIILILLFSFMIGRILVAERVPQELTEIMTTLVSNPILILLLINVFLIFAGAIMDDLSVTVVIAPLFMPLIQSIGVDPIHFGAIVACSVVIGANSPPVAPILFMACRIGKVSIHKAIYPALCLIAFVGIPVMVVTTFWPSLSLAIPRLLGAI</sequence>
<keyword evidence="10" id="KW-1185">Reference proteome</keyword>
<keyword evidence="7" id="KW-0813">Transport</keyword>